<keyword evidence="2" id="KW-1185">Reference proteome</keyword>
<reference evidence="2" key="1">
    <citation type="journal article" date="2023" name="Front. Plant Sci.">
        <title>Chromosomal-level genome assembly of Melastoma candidum provides insights into trichome evolution.</title>
        <authorList>
            <person name="Zhong Y."/>
            <person name="Wu W."/>
            <person name="Sun C."/>
            <person name="Zou P."/>
            <person name="Liu Y."/>
            <person name="Dai S."/>
            <person name="Zhou R."/>
        </authorList>
    </citation>
    <scope>NUCLEOTIDE SEQUENCE [LARGE SCALE GENOMIC DNA]</scope>
</reference>
<gene>
    <name evidence="1" type="ORF">MLD38_038083</name>
</gene>
<protein>
    <submittedName>
        <fullName evidence="1">Uncharacterized protein</fullName>
    </submittedName>
</protein>
<organism evidence="1 2">
    <name type="scientific">Melastoma candidum</name>
    <dbReference type="NCBI Taxonomy" id="119954"/>
    <lineage>
        <taxon>Eukaryota</taxon>
        <taxon>Viridiplantae</taxon>
        <taxon>Streptophyta</taxon>
        <taxon>Embryophyta</taxon>
        <taxon>Tracheophyta</taxon>
        <taxon>Spermatophyta</taxon>
        <taxon>Magnoliopsida</taxon>
        <taxon>eudicotyledons</taxon>
        <taxon>Gunneridae</taxon>
        <taxon>Pentapetalae</taxon>
        <taxon>rosids</taxon>
        <taxon>malvids</taxon>
        <taxon>Myrtales</taxon>
        <taxon>Melastomataceae</taxon>
        <taxon>Melastomatoideae</taxon>
        <taxon>Melastomateae</taxon>
        <taxon>Melastoma</taxon>
    </lineage>
</organism>
<evidence type="ECO:0000313" key="1">
    <source>
        <dbReference type="EMBL" id="KAI4302324.1"/>
    </source>
</evidence>
<dbReference type="Proteomes" id="UP001057402">
    <property type="component" value="Chromosome 12"/>
</dbReference>
<name>A0ACB9KYY1_9MYRT</name>
<dbReference type="EMBL" id="CM042891">
    <property type="protein sequence ID" value="KAI4302324.1"/>
    <property type="molecule type" value="Genomic_DNA"/>
</dbReference>
<sequence length="183" mass="21396">MLIWATSWWSNAVEVFIKGRIVNEPASSSENQPASKQGTRRNKNPSKYGAIKAGEKSPDDEYSDSRVRRKLDPEEFIDWMYTIERIFDYEEVPEKRKVKLAARAMTKRFLPEHFRRDLFLKLQSLQQTSNVPEYTREFERLMFQCDVQEASEQTIAGSFEDLSIILQIQSNFNSIGRSTMFGH</sequence>
<evidence type="ECO:0000313" key="2">
    <source>
        <dbReference type="Proteomes" id="UP001057402"/>
    </source>
</evidence>
<comment type="caution">
    <text evidence="1">The sequence shown here is derived from an EMBL/GenBank/DDBJ whole genome shotgun (WGS) entry which is preliminary data.</text>
</comment>
<accession>A0ACB9KYY1</accession>
<proteinExistence type="predicted"/>